<comment type="similarity">
    <text evidence="1">Belongs to the phD/YefM antitoxin family.</text>
</comment>
<proteinExistence type="inferred from homology"/>
<sequence>MQLDYVVHICYYIYMKTLPVAKVRMNFSALLKEVELGNEIGIAFGRKQETIAVIVPIEEYKRIKARKLGTLEGKVKVEFSEDWTITDEEFINV</sequence>
<gene>
    <name evidence="2" type="ORF">HMPREF9723_01452</name>
</gene>
<comment type="caution">
    <text evidence="2">The sequence shown here is derived from an EMBL/GenBank/DDBJ whole genome shotgun (WGS) entry which is preliminary data.</text>
</comment>
<name>A0A0F6MP44_TREDN</name>
<dbReference type="PATRIC" id="fig|999434.4.peg.1506"/>
<dbReference type="Proteomes" id="UP000011701">
    <property type="component" value="Chromosome"/>
</dbReference>
<dbReference type="AlphaFoldDB" id="A0A0F6MP44"/>
<evidence type="ECO:0000313" key="2">
    <source>
        <dbReference type="EMBL" id="EMB21185.1"/>
    </source>
</evidence>
<accession>A0A0F6MP44</accession>
<organism evidence="2">
    <name type="scientific">Treponema denticola OTK</name>
    <dbReference type="NCBI Taxonomy" id="999434"/>
    <lineage>
        <taxon>Bacteria</taxon>
        <taxon>Pseudomonadati</taxon>
        <taxon>Spirochaetota</taxon>
        <taxon>Spirochaetia</taxon>
        <taxon>Spirochaetales</taxon>
        <taxon>Treponemataceae</taxon>
        <taxon>Treponema</taxon>
    </lineage>
</organism>
<dbReference type="Gene3D" id="3.40.1620.10">
    <property type="entry name" value="YefM-like domain"/>
    <property type="match status" value="1"/>
</dbReference>
<dbReference type="EMBL" id="AGDY01000007">
    <property type="protein sequence ID" value="EMB21185.1"/>
    <property type="molecule type" value="Genomic_DNA"/>
</dbReference>
<dbReference type="InterPro" id="IPR036165">
    <property type="entry name" value="YefM-like_sf"/>
</dbReference>
<dbReference type="SUPFAM" id="SSF143120">
    <property type="entry name" value="YefM-like"/>
    <property type="match status" value="1"/>
</dbReference>
<evidence type="ECO:0000256" key="1">
    <source>
        <dbReference type="ARBA" id="ARBA00009981"/>
    </source>
</evidence>
<reference evidence="2" key="1">
    <citation type="submission" date="2012-01" db="EMBL/GenBank/DDBJ databases">
        <title>The Genome Sequence of Treponema denticola OTK.</title>
        <authorList>
            <consortium name="The Broad Institute Genome Sequencing Platform"/>
            <person name="Earl A."/>
            <person name="Ward D."/>
            <person name="Feldgarden M."/>
            <person name="Gevers D."/>
            <person name="Blanton J.M."/>
            <person name="Fenno C.J."/>
            <person name="Baranova O.V."/>
            <person name="Mathney J."/>
            <person name="Dewhirst F.E."/>
            <person name="Izard J."/>
            <person name="Young S.K."/>
            <person name="Zeng Q."/>
            <person name="Gargeya S."/>
            <person name="Fitzgerald M."/>
            <person name="Haas B."/>
            <person name="Abouelleil A."/>
            <person name="Alvarado L."/>
            <person name="Arachchi H.M."/>
            <person name="Berlin A."/>
            <person name="Chapman S.B."/>
            <person name="Gearin G."/>
            <person name="Goldberg J."/>
            <person name="Griggs A."/>
            <person name="Gujja S."/>
            <person name="Hansen M."/>
            <person name="Heiman D."/>
            <person name="Howarth C."/>
            <person name="Larimer J."/>
            <person name="Lui A."/>
            <person name="MacDonald P.J.P."/>
            <person name="McCowen C."/>
            <person name="Montmayeur A."/>
            <person name="Murphy C."/>
            <person name="Neiman D."/>
            <person name="Pearson M."/>
            <person name="Priest M."/>
            <person name="Roberts A."/>
            <person name="Saif S."/>
            <person name="Shea T."/>
            <person name="Sisk P."/>
            <person name="Stolte C."/>
            <person name="Sykes S."/>
            <person name="Wortman J."/>
            <person name="Nusbaum C."/>
            <person name="Birren B."/>
        </authorList>
    </citation>
    <scope>NUCLEOTIDE SEQUENCE [LARGE SCALE GENOMIC DNA]</scope>
    <source>
        <strain evidence="2">OTK</strain>
    </source>
</reference>
<protein>
    <submittedName>
        <fullName evidence="2">Uncharacterized protein</fullName>
    </submittedName>
</protein>
<dbReference type="HOGENOM" id="CLU_163140_8_0_12"/>